<evidence type="ECO:0000256" key="1">
    <source>
        <dbReference type="SAM" id="MobiDB-lite"/>
    </source>
</evidence>
<name>A0A0Q3NBU9_BRADI</name>
<feature type="compositionally biased region" description="Basic and acidic residues" evidence="1">
    <location>
        <begin position="11"/>
        <end position="29"/>
    </location>
</feature>
<dbReference type="AlphaFoldDB" id="A0A0Q3NBU9"/>
<protein>
    <submittedName>
        <fullName evidence="2 3">Uncharacterized protein</fullName>
    </submittedName>
</protein>
<sequence>MRSGGSKPGAHRSDRSKPVPREPADPSPFHEIRWIQANRHEIGWIQANRRKIRRFQTTAAPPIPHQPCFFTGAQEGAVGRCAVGRLPLLVTGPRGYKPRIAIRSFYYK</sequence>
<dbReference type="Proteomes" id="UP000008810">
    <property type="component" value="Chromosome 1"/>
</dbReference>
<feature type="region of interest" description="Disordered" evidence="1">
    <location>
        <begin position="1"/>
        <end position="29"/>
    </location>
</feature>
<proteinExistence type="predicted"/>
<organism evidence="2">
    <name type="scientific">Brachypodium distachyon</name>
    <name type="common">Purple false brome</name>
    <name type="synonym">Trachynia distachya</name>
    <dbReference type="NCBI Taxonomy" id="15368"/>
    <lineage>
        <taxon>Eukaryota</taxon>
        <taxon>Viridiplantae</taxon>
        <taxon>Streptophyta</taxon>
        <taxon>Embryophyta</taxon>
        <taxon>Tracheophyta</taxon>
        <taxon>Spermatophyta</taxon>
        <taxon>Magnoliopsida</taxon>
        <taxon>Liliopsida</taxon>
        <taxon>Poales</taxon>
        <taxon>Poaceae</taxon>
        <taxon>BOP clade</taxon>
        <taxon>Pooideae</taxon>
        <taxon>Stipodae</taxon>
        <taxon>Brachypodieae</taxon>
        <taxon>Brachypodium</taxon>
    </lineage>
</organism>
<reference evidence="2 3" key="1">
    <citation type="journal article" date="2010" name="Nature">
        <title>Genome sequencing and analysis of the model grass Brachypodium distachyon.</title>
        <authorList>
            <consortium name="International Brachypodium Initiative"/>
        </authorList>
    </citation>
    <scope>NUCLEOTIDE SEQUENCE [LARGE SCALE GENOMIC DNA]</scope>
    <source>
        <strain evidence="2 3">Bd21</strain>
    </source>
</reference>
<keyword evidence="4" id="KW-1185">Reference proteome</keyword>
<evidence type="ECO:0000313" key="2">
    <source>
        <dbReference type="EMBL" id="KQK14342.1"/>
    </source>
</evidence>
<reference evidence="3" key="3">
    <citation type="submission" date="2018-08" db="UniProtKB">
        <authorList>
            <consortium name="EnsemblPlants"/>
        </authorList>
    </citation>
    <scope>IDENTIFICATION</scope>
    <source>
        <strain evidence="3">cv. Bd21</strain>
    </source>
</reference>
<evidence type="ECO:0000313" key="4">
    <source>
        <dbReference type="Proteomes" id="UP000008810"/>
    </source>
</evidence>
<dbReference type="EnsemblPlants" id="KQK14342">
    <property type="protein sequence ID" value="KQK14342"/>
    <property type="gene ID" value="BRADI_1g15571v3"/>
</dbReference>
<accession>A0A0Q3NBU9</accession>
<gene>
    <name evidence="2" type="ORF">BRADI_1g15571v3</name>
</gene>
<reference evidence="2" key="2">
    <citation type="submission" date="2017-06" db="EMBL/GenBank/DDBJ databases">
        <title>WGS assembly of Brachypodium distachyon.</title>
        <authorList>
            <consortium name="The International Brachypodium Initiative"/>
            <person name="Lucas S."/>
            <person name="Harmon-Smith M."/>
            <person name="Lail K."/>
            <person name="Tice H."/>
            <person name="Grimwood J."/>
            <person name="Bruce D."/>
            <person name="Barry K."/>
            <person name="Shu S."/>
            <person name="Lindquist E."/>
            <person name="Wang M."/>
            <person name="Pitluck S."/>
            <person name="Vogel J.P."/>
            <person name="Garvin D.F."/>
            <person name="Mockler T.C."/>
            <person name="Schmutz J."/>
            <person name="Rokhsar D."/>
            <person name="Bevan M.W."/>
        </authorList>
    </citation>
    <scope>NUCLEOTIDE SEQUENCE</scope>
    <source>
        <strain evidence="2">Bd21</strain>
    </source>
</reference>
<dbReference type="EMBL" id="CM000880">
    <property type="protein sequence ID" value="KQK14342.1"/>
    <property type="molecule type" value="Genomic_DNA"/>
</dbReference>
<dbReference type="InParanoid" id="A0A0Q3NBU9"/>
<dbReference type="Gramene" id="KQK14342">
    <property type="protein sequence ID" value="KQK14342"/>
    <property type="gene ID" value="BRADI_1g15571v3"/>
</dbReference>
<evidence type="ECO:0000313" key="3">
    <source>
        <dbReference type="EnsemblPlants" id="KQK14342"/>
    </source>
</evidence>